<feature type="domain" description="APS kinase" evidence="2">
    <location>
        <begin position="12"/>
        <end position="162"/>
    </location>
</feature>
<dbReference type="EMBL" id="MKZO01000017">
    <property type="protein sequence ID" value="OLS62860.1"/>
    <property type="molecule type" value="Genomic_DNA"/>
</dbReference>
<name>A0A1Q9R615_PSEPU</name>
<dbReference type="GO" id="GO:0004020">
    <property type="term" value="F:adenylylsulfate kinase activity"/>
    <property type="evidence" value="ECO:0007669"/>
    <property type="project" value="UniProtKB-EC"/>
</dbReference>
<dbReference type="Gene3D" id="3.40.50.300">
    <property type="entry name" value="P-loop containing nucleotide triphosphate hydrolases"/>
    <property type="match status" value="1"/>
</dbReference>
<dbReference type="SUPFAM" id="SSF52540">
    <property type="entry name" value="P-loop containing nucleoside triphosphate hydrolases"/>
    <property type="match status" value="1"/>
</dbReference>
<evidence type="ECO:0000313" key="4">
    <source>
        <dbReference type="Proteomes" id="UP000186736"/>
    </source>
</evidence>
<dbReference type="Proteomes" id="UP000186736">
    <property type="component" value="Unassembled WGS sequence"/>
</dbReference>
<accession>A0A1Q9R615</accession>
<dbReference type="GO" id="GO:0004781">
    <property type="term" value="F:sulfate adenylyltransferase (ATP) activity"/>
    <property type="evidence" value="ECO:0007669"/>
    <property type="project" value="TreeGrafter"/>
</dbReference>
<gene>
    <name evidence="3" type="ORF">PSEMO_22140</name>
</gene>
<sequence>MDSAGMNIENTGHVVWITGLSGAGKSTLAREFADGLRRQGRPVILLDGDELREVFGTTSDQPLNYGRDGRLSLAMRYAHLCHVIAAQGHTVVIATISLFHEVHAWNRANLPGYFEIYLKVPLEELRRRDPKHLYKRFDAGELHNVAGLDLPIDEPDAPDWVVEFEPERSARTLADDLLHRFNQRKPA</sequence>
<reference evidence="3 4" key="1">
    <citation type="submission" date="2016-10" db="EMBL/GenBank/DDBJ databases">
        <title>Genome Sequence of Pseudomonas putida GM4FR.</title>
        <authorList>
            <person name="Poehlein A."/>
            <person name="Wemheuer F."/>
            <person name="Hollensteiner J."/>
            <person name="Wemheuer B."/>
        </authorList>
    </citation>
    <scope>NUCLEOTIDE SEQUENCE [LARGE SCALE GENOMIC DNA]</scope>
    <source>
        <strain evidence="3 4">GM4FR</strain>
    </source>
</reference>
<dbReference type="NCBIfam" id="NF004041">
    <property type="entry name" value="PRK05541.1"/>
    <property type="match status" value="1"/>
</dbReference>
<evidence type="ECO:0000259" key="2">
    <source>
        <dbReference type="Pfam" id="PF01583"/>
    </source>
</evidence>
<keyword evidence="1" id="KW-0808">Transferase</keyword>
<dbReference type="PANTHER" id="PTHR42700:SF1">
    <property type="entry name" value="SULFATE ADENYLYLTRANSFERASE"/>
    <property type="match status" value="1"/>
</dbReference>
<dbReference type="Pfam" id="PF01583">
    <property type="entry name" value="APS_kinase"/>
    <property type="match status" value="1"/>
</dbReference>
<comment type="caution">
    <text evidence="3">The sequence shown here is derived from an EMBL/GenBank/DDBJ whole genome shotgun (WGS) entry which is preliminary data.</text>
</comment>
<dbReference type="GO" id="GO:0070814">
    <property type="term" value="P:hydrogen sulfide biosynthetic process"/>
    <property type="evidence" value="ECO:0007669"/>
    <property type="project" value="UniProtKB-UniPathway"/>
</dbReference>
<proteinExistence type="predicted"/>
<dbReference type="UniPathway" id="UPA00140">
    <property type="reaction ID" value="UER00205"/>
</dbReference>
<dbReference type="GO" id="GO:0005737">
    <property type="term" value="C:cytoplasm"/>
    <property type="evidence" value="ECO:0007669"/>
    <property type="project" value="TreeGrafter"/>
</dbReference>
<organism evidence="3 4">
    <name type="scientific">Pseudomonas putida</name>
    <name type="common">Arthrobacter siderocapsulatus</name>
    <dbReference type="NCBI Taxonomy" id="303"/>
    <lineage>
        <taxon>Bacteria</taxon>
        <taxon>Pseudomonadati</taxon>
        <taxon>Pseudomonadota</taxon>
        <taxon>Gammaproteobacteria</taxon>
        <taxon>Pseudomonadales</taxon>
        <taxon>Pseudomonadaceae</taxon>
        <taxon>Pseudomonas</taxon>
    </lineage>
</organism>
<dbReference type="InterPro" id="IPR059117">
    <property type="entry name" value="APS_kinase_dom"/>
</dbReference>
<protein>
    <recommendedName>
        <fullName evidence="2">APS kinase domain-containing protein</fullName>
    </recommendedName>
</protein>
<dbReference type="GO" id="GO:0019379">
    <property type="term" value="P:sulfate assimilation, phosphoadenylyl sulfate reduction by phosphoadenylyl-sulfate reductase (thioredoxin)"/>
    <property type="evidence" value="ECO:0007669"/>
    <property type="project" value="TreeGrafter"/>
</dbReference>
<dbReference type="GO" id="GO:0010134">
    <property type="term" value="P:sulfate assimilation via adenylyl sulfate reduction"/>
    <property type="evidence" value="ECO:0007669"/>
    <property type="project" value="TreeGrafter"/>
</dbReference>
<evidence type="ECO:0000256" key="1">
    <source>
        <dbReference type="ARBA" id="ARBA00022679"/>
    </source>
</evidence>
<dbReference type="CDD" id="cd02027">
    <property type="entry name" value="APSK"/>
    <property type="match status" value="1"/>
</dbReference>
<dbReference type="PANTHER" id="PTHR42700">
    <property type="entry name" value="SULFATE ADENYLYLTRANSFERASE"/>
    <property type="match status" value="1"/>
</dbReference>
<dbReference type="InterPro" id="IPR027417">
    <property type="entry name" value="P-loop_NTPase"/>
</dbReference>
<evidence type="ECO:0000313" key="3">
    <source>
        <dbReference type="EMBL" id="OLS62860.1"/>
    </source>
</evidence>
<dbReference type="InterPro" id="IPR050512">
    <property type="entry name" value="Sulf_AdTrans/APS_kinase"/>
</dbReference>
<dbReference type="GO" id="GO:0005524">
    <property type="term" value="F:ATP binding"/>
    <property type="evidence" value="ECO:0007669"/>
    <property type="project" value="InterPro"/>
</dbReference>
<dbReference type="AlphaFoldDB" id="A0A1Q9R615"/>